<feature type="domain" description="Right handed beta helix" evidence="4">
    <location>
        <begin position="85"/>
        <end position="235"/>
    </location>
</feature>
<dbReference type="Gene3D" id="2.160.20.10">
    <property type="entry name" value="Single-stranded right-handed beta-helix, Pectin lyase-like"/>
    <property type="match status" value="1"/>
</dbReference>
<dbReference type="SUPFAM" id="SSF51126">
    <property type="entry name" value="Pectin lyase-like"/>
    <property type="match status" value="1"/>
</dbReference>
<dbReference type="SMART" id="SM00710">
    <property type="entry name" value="PbH1"/>
    <property type="match status" value="6"/>
</dbReference>
<evidence type="ECO:0000313" key="5">
    <source>
        <dbReference type="EMBL" id="KKM17879.1"/>
    </source>
</evidence>
<comment type="caution">
    <text evidence="5">The sequence shown here is derived from an EMBL/GenBank/DDBJ whole genome shotgun (WGS) entry which is preliminary data.</text>
</comment>
<accession>A0A0F9IDS5</accession>
<dbReference type="NCBIfam" id="TIGR03804">
    <property type="entry name" value="para_beta_helix"/>
    <property type="match status" value="3"/>
</dbReference>
<reference evidence="5" key="1">
    <citation type="journal article" date="2015" name="Nature">
        <title>Complex archaea that bridge the gap between prokaryotes and eukaryotes.</title>
        <authorList>
            <person name="Spang A."/>
            <person name="Saw J.H."/>
            <person name="Jorgensen S.L."/>
            <person name="Zaremba-Niedzwiedzka K."/>
            <person name="Martijn J."/>
            <person name="Lind A.E."/>
            <person name="van Eijk R."/>
            <person name="Schleper C."/>
            <person name="Guy L."/>
            <person name="Ettema T.J."/>
        </authorList>
    </citation>
    <scope>NUCLEOTIDE SEQUENCE</scope>
</reference>
<dbReference type="InterPro" id="IPR011050">
    <property type="entry name" value="Pectin_lyase_fold/virulence"/>
</dbReference>
<dbReference type="EMBL" id="LAZR01014350">
    <property type="protein sequence ID" value="KKM17879.1"/>
    <property type="molecule type" value="Genomic_DNA"/>
</dbReference>
<evidence type="ECO:0000256" key="1">
    <source>
        <dbReference type="ARBA" id="ARBA00004906"/>
    </source>
</evidence>
<dbReference type="PANTHER" id="PTHR22990">
    <property type="entry name" value="F-BOX ONLY PROTEIN"/>
    <property type="match status" value="1"/>
</dbReference>
<dbReference type="InterPro" id="IPR012334">
    <property type="entry name" value="Pectin_lyas_fold"/>
</dbReference>
<keyword evidence="2" id="KW-0677">Repeat</keyword>
<sequence>MFLFPIISQASWEFDNTTQKKRVDEGYIEKNLKSAGYWNLEFKIHIDNNWSETEATYDWCSGSGTWSNPYIIEDLVIDGEGSGSSILIENSNNYFIIRNSTVYNSGSVGTDAGVNLQSVSNGMLISNNISNNNRYGMYLWNSDNNMVSGNTATNNNRYGMYLYYSDNNTVSGNNVINSKIYGIYIRDSDNNTIMGNTVIDNKVDKFGKGIYLDGSDNNTVSKNSANNYEYGIYLYD</sequence>
<dbReference type="PANTHER" id="PTHR22990:SF15">
    <property type="entry name" value="F-BOX ONLY PROTEIN 10"/>
    <property type="match status" value="1"/>
</dbReference>
<dbReference type="InterPro" id="IPR006626">
    <property type="entry name" value="PbH1"/>
</dbReference>
<dbReference type="Pfam" id="PF13229">
    <property type="entry name" value="Beta_helix"/>
    <property type="match status" value="1"/>
</dbReference>
<protein>
    <recommendedName>
        <fullName evidence="4">Right handed beta helix domain-containing protein</fullName>
    </recommendedName>
</protein>
<comment type="pathway">
    <text evidence="1">Protein modification; protein ubiquitination.</text>
</comment>
<dbReference type="AlphaFoldDB" id="A0A0F9IDS5"/>
<feature type="non-terminal residue" evidence="5">
    <location>
        <position position="236"/>
    </location>
</feature>
<name>A0A0F9IDS5_9ZZZZ</name>
<organism evidence="5">
    <name type="scientific">marine sediment metagenome</name>
    <dbReference type="NCBI Taxonomy" id="412755"/>
    <lineage>
        <taxon>unclassified sequences</taxon>
        <taxon>metagenomes</taxon>
        <taxon>ecological metagenomes</taxon>
    </lineage>
</organism>
<gene>
    <name evidence="5" type="ORF">LCGC14_1671340</name>
</gene>
<evidence type="ECO:0000256" key="3">
    <source>
        <dbReference type="ARBA" id="ARBA00022786"/>
    </source>
</evidence>
<dbReference type="InterPro" id="IPR051550">
    <property type="entry name" value="SCF-Subunits/Alg-Epimerases"/>
</dbReference>
<evidence type="ECO:0000259" key="4">
    <source>
        <dbReference type="Pfam" id="PF13229"/>
    </source>
</evidence>
<dbReference type="InterPro" id="IPR022441">
    <property type="entry name" value="Para_beta_helix_rpt-2"/>
</dbReference>
<keyword evidence="3" id="KW-0833">Ubl conjugation pathway</keyword>
<evidence type="ECO:0000256" key="2">
    <source>
        <dbReference type="ARBA" id="ARBA00022737"/>
    </source>
</evidence>
<proteinExistence type="predicted"/>
<dbReference type="InterPro" id="IPR039448">
    <property type="entry name" value="Beta_helix"/>
</dbReference>